<reference evidence="2 3" key="1">
    <citation type="submission" date="2024-02" db="EMBL/GenBank/DDBJ databases">
        <title>Draft genome sequence of Collimonas sp. strain H4R21, an effective mineral-weathering bacterial strain isolated from the beech rhizosphere.</title>
        <authorList>
            <person name="Morin E."/>
            <person name="Uroz S."/>
            <person name="Leveau J.H.J."/>
            <person name="Kumar R."/>
            <person name="Rey M.W."/>
            <person name="Pham J."/>
        </authorList>
    </citation>
    <scope>NUCLEOTIDE SEQUENCE [LARGE SCALE GENOMIC DNA]</scope>
    <source>
        <strain evidence="2 3">H4R21</strain>
    </source>
</reference>
<name>A0ABU9PUE5_9BURK</name>
<dbReference type="Pfam" id="PF03992">
    <property type="entry name" value="ABM"/>
    <property type="match status" value="1"/>
</dbReference>
<dbReference type="InterPro" id="IPR011008">
    <property type="entry name" value="Dimeric_a/b-barrel"/>
</dbReference>
<dbReference type="Proteomes" id="UP001495910">
    <property type="component" value="Unassembled WGS sequence"/>
</dbReference>
<organism evidence="2 3">
    <name type="scientific">Collimonas rhizosphaerae</name>
    <dbReference type="NCBI Taxonomy" id="3126357"/>
    <lineage>
        <taxon>Bacteria</taxon>
        <taxon>Pseudomonadati</taxon>
        <taxon>Pseudomonadota</taxon>
        <taxon>Betaproteobacteria</taxon>
        <taxon>Burkholderiales</taxon>
        <taxon>Oxalobacteraceae</taxon>
        <taxon>Collimonas</taxon>
    </lineage>
</organism>
<keyword evidence="3" id="KW-1185">Reference proteome</keyword>
<evidence type="ECO:0000313" key="2">
    <source>
        <dbReference type="EMBL" id="MEM4987643.1"/>
    </source>
</evidence>
<evidence type="ECO:0000259" key="1">
    <source>
        <dbReference type="PROSITE" id="PS51725"/>
    </source>
</evidence>
<gene>
    <name evidence="2" type="ORF">V8G57_09620</name>
</gene>
<dbReference type="InterPro" id="IPR050744">
    <property type="entry name" value="AI-2_Isomerase_LsrG"/>
</dbReference>
<evidence type="ECO:0000313" key="3">
    <source>
        <dbReference type="Proteomes" id="UP001495910"/>
    </source>
</evidence>
<dbReference type="PROSITE" id="PS51725">
    <property type="entry name" value="ABM"/>
    <property type="match status" value="1"/>
</dbReference>
<comment type="caution">
    <text evidence="2">The sequence shown here is derived from an EMBL/GenBank/DDBJ whole genome shotgun (WGS) entry which is preliminary data.</text>
</comment>
<keyword evidence="2" id="KW-0560">Oxidoreductase</keyword>
<sequence>MIKIMARISSQSGAESSMKNILQDLVAPSRNEAGCQSYELFQDEENPLEFVTIEHWAEQAAADAHMATPHVAAAIAKATPLLAQPPVIHRYTQLA</sequence>
<accession>A0ABU9PUE5</accession>
<feature type="domain" description="ABM" evidence="1">
    <location>
        <begin position="2"/>
        <end position="91"/>
    </location>
</feature>
<dbReference type="PANTHER" id="PTHR33336">
    <property type="entry name" value="QUINOL MONOOXYGENASE YGIN-RELATED"/>
    <property type="match status" value="1"/>
</dbReference>
<protein>
    <submittedName>
        <fullName evidence="2">Quinol monooxygenase</fullName>
        <ecNumber evidence="2">1.-.-.-</ecNumber>
    </submittedName>
</protein>
<dbReference type="InterPro" id="IPR007138">
    <property type="entry name" value="ABM_dom"/>
</dbReference>
<dbReference type="EC" id="1.-.-.-" evidence="2"/>
<dbReference type="Gene3D" id="3.30.70.100">
    <property type="match status" value="1"/>
</dbReference>
<dbReference type="GO" id="GO:0004497">
    <property type="term" value="F:monooxygenase activity"/>
    <property type="evidence" value="ECO:0007669"/>
    <property type="project" value="UniProtKB-KW"/>
</dbReference>
<dbReference type="SUPFAM" id="SSF54909">
    <property type="entry name" value="Dimeric alpha+beta barrel"/>
    <property type="match status" value="1"/>
</dbReference>
<keyword evidence="2" id="KW-0503">Monooxygenase</keyword>
<dbReference type="EMBL" id="JBANDC010000005">
    <property type="protein sequence ID" value="MEM4987643.1"/>
    <property type="molecule type" value="Genomic_DNA"/>
</dbReference>
<dbReference type="RefSeq" id="WP_342829179.1">
    <property type="nucleotide sequence ID" value="NZ_JBANDC010000005.1"/>
</dbReference>
<dbReference type="PANTHER" id="PTHR33336:SF3">
    <property type="entry name" value="ABM DOMAIN-CONTAINING PROTEIN"/>
    <property type="match status" value="1"/>
</dbReference>
<proteinExistence type="predicted"/>